<comment type="similarity">
    <text evidence="3 8 9">Belongs to the type IB topoisomerase family.</text>
</comment>
<dbReference type="OrthoDB" id="47179at2759"/>
<keyword evidence="6 8" id="KW-0413">Isomerase</keyword>
<dbReference type="InterPro" id="IPR014711">
    <property type="entry name" value="TopoI_cat_a-hlx-sub_euk"/>
</dbReference>
<dbReference type="InterPro" id="IPR013500">
    <property type="entry name" value="TopoI_cat_euk"/>
</dbReference>
<evidence type="ECO:0000256" key="10">
    <source>
        <dbReference type="SAM" id="Coils"/>
    </source>
</evidence>
<evidence type="ECO:0000256" key="2">
    <source>
        <dbReference type="ARBA" id="ARBA00004123"/>
    </source>
</evidence>
<dbReference type="FunFam" id="3.90.15.10:FF:000003">
    <property type="entry name" value="DNA topoisomerase I"/>
    <property type="match status" value="1"/>
</dbReference>
<dbReference type="InterPro" id="IPR011010">
    <property type="entry name" value="DNA_brk_join_enz"/>
</dbReference>
<dbReference type="InterPro" id="IPR048045">
    <property type="entry name" value="Topoisomer_I_DNA-bd"/>
</dbReference>
<dbReference type="SUPFAM" id="SSF56741">
    <property type="entry name" value="Eukaryotic DNA topoisomerase I, N-terminal DNA-binding fragment"/>
    <property type="match status" value="1"/>
</dbReference>
<keyword evidence="7" id="KW-0539">Nucleus</keyword>
<dbReference type="FunFam" id="1.10.10.41:FF:000001">
    <property type="entry name" value="DNA topoisomerase I"/>
    <property type="match status" value="1"/>
</dbReference>
<comment type="catalytic activity">
    <reaction evidence="1 8 9">
        <text>ATP-independent breakage of single-stranded DNA, followed by passage and rejoining.</text>
        <dbReference type="EC" id="5.6.2.1"/>
    </reaction>
</comment>
<dbReference type="Gene3D" id="2.170.11.10">
    <property type="entry name" value="DNA Topoisomerase I, domain 2"/>
    <property type="match status" value="1"/>
</dbReference>
<dbReference type="EMBL" id="KV426151">
    <property type="protein sequence ID" value="KZV86578.1"/>
    <property type="molecule type" value="Genomic_DNA"/>
</dbReference>
<feature type="domain" description="DNA topoisomerase I eukaryotic-type" evidence="12">
    <location>
        <begin position="238"/>
        <end position="692"/>
    </location>
</feature>
<dbReference type="STRING" id="1314781.A0A165EC69"/>
<feature type="region of interest" description="Disordered" evidence="11">
    <location>
        <begin position="1"/>
        <end position="78"/>
    </location>
</feature>
<dbReference type="InParanoid" id="A0A165EC69"/>
<dbReference type="InterPro" id="IPR036202">
    <property type="entry name" value="TopoI_DNA-bd_euk_N_sf"/>
</dbReference>
<evidence type="ECO:0000313" key="13">
    <source>
        <dbReference type="EMBL" id="KZV86578.1"/>
    </source>
</evidence>
<evidence type="ECO:0000256" key="9">
    <source>
        <dbReference type="RuleBase" id="RU365101"/>
    </source>
</evidence>
<evidence type="ECO:0000256" key="3">
    <source>
        <dbReference type="ARBA" id="ARBA00006645"/>
    </source>
</evidence>
<dbReference type="AlphaFoldDB" id="A0A165EC69"/>
<dbReference type="EC" id="5.6.2.1" evidence="9"/>
<proteinExistence type="inferred from homology"/>
<dbReference type="Proteomes" id="UP000077266">
    <property type="component" value="Unassembled WGS sequence"/>
</dbReference>
<dbReference type="PROSITE" id="PS52038">
    <property type="entry name" value="TOPO_IB_2"/>
    <property type="match status" value="1"/>
</dbReference>
<dbReference type="GO" id="GO:0007059">
    <property type="term" value="P:chromosome segregation"/>
    <property type="evidence" value="ECO:0007669"/>
    <property type="project" value="TreeGrafter"/>
</dbReference>
<reference evidence="13 14" key="1">
    <citation type="journal article" date="2016" name="Mol. Biol. Evol.">
        <title>Comparative Genomics of Early-Diverging Mushroom-Forming Fungi Provides Insights into the Origins of Lignocellulose Decay Capabilities.</title>
        <authorList>
            <person name="Nagy L.G."/>
            <person name="Riley R."/>
            <person name="Tritt A."/>
            <person name="Adam C."/>
            <person name="Daum C."/>
            <person name="Floudas D."/>
            <person name="Sun H."/>
            <person name="Yadav J.S."/>
            <person name="Pangilinan J."/>
            <person name="Larsson K.H."/>
            <person name="Matsuura K."/>
            <person name="Barry K."/>
            <person name="Labutti K."/>
            <person name="Kuo R."/>
            <person name="Ohm R.A."/>
            <person name="Bhattacharya S.S."/>
            <person name="Shirouzu T."/>
            <person name="Yoshinaga Y."/>
            <person name="Martin F.M."/>
            <person name="Grigoriev I.V."/>
            <person name="Hibbett D.S."/>
        </authorList>
    </citation>
    <scope>NUCLEOTIDE SEQUENCE [LARGE SCALE GENOMIC DNA]</scope>
    <source>
        <strain evidence="13 14">HHB12029</strain>
    </source>
</reference>
<name>A0A165EC69_EXIGL</name>
<dbReference type="InterPro" id="IPR013499">
    <property type="entry name" value="TopoI_euk"/>
</dbReference>
<dbReference type="GO" id="GO:0005694">
    <property type="term" value="C:chromosome"/>
    <property type="evidence" value="ECO:0007669"/>
    <property type="project" value="InterPro"/>
</dbReference>
<sequence>MDVDDEDKPKKKKKAAAPRKSRVKKEEDGEDGETPKKAPRKSKAKKDKEEDGTTSAPASPTKKGKKAKKEEEEEEVFKWWEQDVEGDGSQKWQTLVHSGVLFPPPYEPLPKNVRVLYDGKPLDLPPESEEVAWFFGKILDTDHAKDPTFQKNFFKDWQKILKEHPPRDGTRVTSFDKCDFRQLLAHHETQRDAKKNMSQEEKKAAKEAKEKLELPFRTCLLDGRKEKVGNFRIEPPDLFRGRGEHPKKGALKLRLSPEDITINIGEGVPVPEPGVPGKWGKVVHDNTVTWLATWKENVNGNTKYVFLAAGSSLKGQSDMQKFEKARDLKKYVDAIRGDYERDLKSKIMAERQRATAMYFIDVLALRAGNEKGEEEADTVGCCSLRCEHVTLERDTTDGREYVVFDFLGKDSIRYYNRVEVSAQVFKNIRLFKGDNKTDEDALFDRVSTTSLNKHLQSYMKGLTAKVFRTFNASTTFQRLLDAEDLEGASVAEKIAKYTEANRQVAILCNHQRAAPKTHDATMAKLSEKLKAMKYDRMKLCHALFTVEPKKRKQRPDLAKEDEELTAEWIAEYEDEQRRLALEKAEKKFAKDNEKLAAEGKEELKESVLKERKAAVNAEYDKLKHERGTGKATLKQNKSAEQIETLIEKQDAKIKTFSIQTKSRDDTKTVALGTSKINYLDPRITVAWCKKWDVPVEKMFNKSLLVKFPWAMGADAEWVF</sequence>
<dbReference type="InterPro" id="IPR001631">
    <property type="entry name" value="TopoI"/>
</dbReference>
<keyword evidence="14" id="KW-1185">Reference proteome</keyword>
<dbReference type="PRINTS" id="PR00416">
    <property type="entry name" value="EUTPISMRASEI"/>
</dbReference>
<dbReference type="PROSITE" id="PS00176">
    <property type="entry name" value="TOPO_IB_1"/>
    <property type="match status" value="1"/>
</dbReference>
<dbReference type="InterPro" id="IPR014727">
    <property type="entry name" value="TopoI_cat_a/b-sub_euk"/>
</dbReference>
<dbReference type="SUPFAM" id="SSF56349">
    <property type="entry name" value="DNA breaking-rejoining enzymes"/>
    <property type="match status" value="1"/>
</dbReference>
<dbReference type="InterPro" id="IPR008336">
    <property type="entry name" value="TopoI_DNA-bd_euk"/>
</dbReference>
<dbReference type="CDD" id="cd00659">
    <property type="entry name" value="Topo_IB_C"/>
    <property type="match status" value="1"/>
</dbReference>
<evidence type="ECO:0000256" key="1">
    <source>
        <dbReference type="ARBA" id="ARBA00000213"/>
    </source>
</evidence>
<evidence type="ECO:0000256" key="5">
    <source>
        <dbReference type="ARBA" id="ARBA00023125"/>
    </source>
</evidence>
<dbReference type="InterPro" id="IPR013034">
    <property type="entry name" value="DNA_topo_DNA_db_N_dom1"/>
</dbReference>
<feature type="region of interest" description="Disordered" evidence="11">
    <location>
        <begin position="186"/>
        <end position="208"/>
    </location>
</feature>
<evidence type="ECO:0000259" key="12">
    <source>
        <dbReference type="SMART" id="SM00435"/>
    </source>
</evidence>
<organism evidence="13 14">
    <name type="scientific">Exidia glandulosa HHB12029</name>
    <dbReference type="NCBI Taxonomy" id="1314781"/>
    <lineage>
        <taxon>Eukaryota</taxon>
        <taxon>Fungi</taxon>
        <taxon>Dikarya</taxon>
        <taxon>Basidiomycota</taxon>
        <taxon>Agaricomycotina</taxon>
        <taxon>Agaricomycetes</taxon>
        <taxon>Auriculariales</taxon>
        <taxon>Exidiaceae</taxon>
        <taxon>Exidia</taxon>
    </lineage>
</organism>
<feature type="compositionally biased region" description="Basic residues" evidence="11">
    <location>
        <begin position="10"/>
        <end position="23"/>
    </location>
</feature>
<keyword evidence="4 8" id="KW-0799">Topoisomerase</keyword>
<keyword evidence="5 8" id="KW-0238">DNA-binding</keyword>
<dbReference type="InterPro" id="IPR013030">
    <property type="entry name" value="DNA_topo_DNA_db_N_dom2"/>
</dbReference>
<evidence type="ECO:0000256" key="8">
    <source>
        <dbReference type="PROSITE-ProRule" id="PRU01382"/>
    </source>
</evidence>
<feature type="active site" description="O-(3'-phospho-DNA)-tyrosine intermediate" evidence="8">
    <location>
        <position position="678"/>
    </location>
</feature>
<dbReference type="GO" id="GO:0006265">
    <property type="term" value="P:DNA topological change"/>
    <property type="evidence" value="ECO:0007669"/>
    <property type="project" value="UniProtKB-UniRule"/>
</dbReference>
<comment type="function">
    <text evidence="9">Releases the supercoiling and torsional tension of DNA introduced during the DNA replication and transcription by transiently cleaving and rejoining one strand of the DNA duplex. Introduces a single-strand break via transesterification at the specific target site 5'-[CT]CCTTp site in duplex DNA. The scissile phosphodiester is attacked by the catalytic tyrosine of the enzyme, resulting in the formation of a DNA-(3'-phosphotyrosyl)-enzyme intermediate and the expulsion of a 5'-OH DNA strand. The free DNA strand then undergoes passage around the unbroken strand thus removing DNA supercoils. Finally, in the religation step, the DNA 5'-OH attacks the covalent intermediate to expel the active-site tyrosine and restore the DNA phosphodiester backbone.</text>
</comment>
<evidence type="ECO:0000256" key="11">
    <source>
        <dbReference type="SAM" id="MobiDB-lite"/>
    </source>
</evidence>
<dbReference type="GO" id="GO:0005730">
    <property type="term" value="C:nucleolus"/>
    <property type="evidence" value="ECO:0007669"/>
    <property type="project" value="TreeGrafter"/>
</dbReference>
<evidence type="ECO:0000256" key="6">
    <source>
        <dbReference type="ARBA" id="ARBA00023235"/>
    </source>
</evidence>
<dbReference type="Pfam" id="PF02919">
    <property type="entry name" value="Topoisom_I_N"/>
    <property type="match status" value="1"/>
</dbReference>
<evidence type="ECO:0000313" key="14">
    <source>
        <dbReference type="Proteomes" id="UP000077266"/>
    </source>
</evidence>
<evidence type="ECO:0000256" key="4">
    <source>
        <dbReference type="ARBA" id="ARBA00023029"/>
    </source>
</evidence>
<dbReference type="InterPro" id="IPR051062">
    <property type="entry name" value="Topoisomerase_IB"/>
</dbReference>
<dbReference type="GO" id="GO:0006260">
    <property type="term" value="P:DNA replication"/>
    <property type="evidence" value="ECO:0007669"/>
    <property type="project" value="TreeGrafter"/>
</dbReference>
<dbReference type="Pfam" id="PF14370">
    <property type="entry name" value="Topo_C_assoc"/>
    <property type="match status" value="1"/>
</dbReference>
<feature type="coiled-coil region" evidence="10">
    <location>
        <begin position="572"/>
        <end position="625"/>
    </location>
</feature>
<dbReference type="CDD" id="cd03488">
    <property type="entry name" value="Topoisomer_IB_N_htopoI_like"/>
    <property type="match status" value="1"/>
</dbReference>
<dbReference type="Gene3D" id="3.90.15.10">
    <property type="entry name" value="Topoisomerase I, Chain A, domain 3"/>
    <property type="match status" value="1"/>
</dbReference>
<comment type="subcellular location">
    <subcellularLocation>
        <location evidence="2">Nucleus</location>
    </subcellularLocation>
</comment>
<dbReference type="PANTHER" id="PTHR10290">
    <property type="entry name" value="DNA TOPOISOMERASE I"/>
    <property type="match status" value="1"/>
</dbReference>
<accession>A0A165EC69</accession>
<dbReference type="Gene3D" id="1.10.132.10">
    <property type="match status" value="2"/>
</dbReference>
<keyword evidence="10" id="KW-0175">Coiled coil</keyword>
<evidence type="ECO:0000256" key="7">
    <source>
        <dbReference type="ARBA" id="ARBA00023242"/>
    </source>
</evidence>
<dbReference type="Gene3D" id="1.10.10.41">
    <property type="entry name" value="Yeast DNA topoisomerase - domain 1"/>
    <property type="match status" value="1"/>
</dbReference>
<protein>
    <recommendedName>
        <fullName evidence="9">DNA topoisomerase I</fullName>
        <ecNumber evidence="9">5.6.2.1</ecNumber>
    </recommendedName>
    <alternativeName>
        <fullName evidence="9">DNA topoisomerase 1</fullName>
    </alternativeName>
</protein>
<dbReference type="PANTHER" id="PTHR10290:SF3">
    <property type="entry name" value="DNA TOPOISOMERASE 1"/>
    <property type="match status" value="1"/>
</dbReference>
<dbReference type="InterPro" id="IPR025834">
    <property type="entry name" value="TopoI_C_dom"/>
</dbReference>
<dbReference type="GO" id="GO:0003677">
    <property type="term" value="F:DNA binding"/>
    <property type="evidence" value="ECO:0007669"/>
    <property type="project" value="UniProtKB-UniRule"/>
</dbReference>
<dbReference type="InterPro" id="IPR018521">
    <property type="entry name" value="TopoIB_AS"/>
</dbReference>
<dbReference type="GO" id="GO:0003917">
    <property type="term" value="F:DNA topoisomerase type I (single strand cut, ATP-independent) activity"/>
    <property type="evidence" value="ECO:0007669"/>
    <property type="project" value="UniProtKB-UniRule"/>
</dbReference>
<dbReference type="SMART" id="SM00435">
    <property type="entry name" value="TOPEUc"/>
    <property type="match status" value="1"/>
</dbReference>
<dbReference type="FunCoup" id="A0A165EC69">
    <property type="interactions" value="363"/>
</dbReference>
<dbReference type="Pfam" id="PF01028">
    <property type="entry name" value="Topoisom_I"/>
    <property type="match status" value="1"/>
</dbReference>
<gene>
    <name evidence="13" type="ORF">EXIGLDRAFT_653042</name>
</gene>